<dbReference type="AlphaFoldDB" id="A0A1J1HE51"/>
<organism evidence="1 2">
    <name type="scientific">Clunio marinus</name>
    <dbReference type="NCBI Taxonomy" id="568069"/>
    <lineage>
        <taxon>Eukaryota</taxon>
        <taxon>Metazoa</taxon>
        <taxon>Ecdysozoa</taxon>
        <taxon>Arthropoda</taxon>
        <taxon>Hexapoda</taxon>
        <taxon>Insecta</taxon>
        <taxon>Pterygota</taxon>
        <taxon>Neoptera</taxon>
        <taxon>Endopterygota</taxon>
        <taxon>Diptera</taxon>
        <taxon>Nematocera</taxon>
        <taxon>Chironomoidea</taxon>
        <taxon>Chironomidae</taxon>
        <taxon>Clunio</taxon>
    </lineage>
</organism>
<proteinExistence type="predicted"/>
<feature type="non-terminal residue" evidence="1">
    <location>
        <position position="1"/>
    </location>
</feature>
<name>A0A1J1HE51_9DIPT</name>
<evidence type="ECO:0000313" key="2">
    <source>
        <dbReference type="Proteomes" id="UP000183832"/>
    </source>
</evidence>
<reference evidence="1 2" key="1">
    <citation type="submission" date="2015-04" db="EMBL/GenBank/DDBJ databases">
        <authorList>
            <person name="Syromyatnikov M.Y."/>
            <person name="Popov V.N."/>
        </authorList>
    </citation>
    <scope>NUCLEOTIDE SEQUENCE [LARGE SCALE GENOMIC DNA]</scope>
</reference>
<sequence>ESLQHSKVSWVFICIELAFKNISILYKFEEIKMLKLIIFFTLIIEAFCVTSQENLISQLHGKFPEEFLELIGDLWRTFNEISKQQTLSGKNSILENRVKRLIESSKPFSLTS</sequence>
<dbReference type="Proteomes" id="UP000183832">
    <property type="component" value="Unassembled WGS sequence"/>
</dbReference>
<evidence type="ECO:0000313" key="1">
    <source>
        <dbReference type="EMBL" id="CRK86277.1"/>
    </source>
</evidence>
<accession>A0A1J1HE51</accession>
<gene>
    <name evidence="1" type="ORF">CLUMA_CG000018</name>
</gene>
<keyword evidence="2" id="KW-1185">Reference proteome</keyword>
<dbReference type="EMBL" id="CVRI01000001">
    <property type="protein sequence ID" value="CRK86277.1"/>
    <property type="molecule type" value="Genomic_DNA"/>
</dbReference>
<protein>
    <submittedName>
        <fullName evidence="1">CLUMA_CG000018, isoform A</fullName>
    </submittedName>
</protein>